<comment type="caution">
    <text evidence="1">The sequence shown here is derived from an EMBL/GenBank/DDBJ whole genome shotgun (WGS) entry which is preliminary data.</text>
</comment>
<dbReference type="Proteomes" id="UP001629745">
    <property type="component" value="Unassembled WGS sequence"/>
</dbReference>
<gene>
    <name evidence="1" type="ORF">ABEU20_004558</name>
</gene>
<organism evidence="1 2">
    <name type="scientific">Rhodococcus parequi</name>
    <dbReference type="NCBI Taxonomy" id="3137122"/>
    <lineage>
        <taxon>Bacteria</taxon>
        <taxon>Bacillati</taxon>
        <taxon>Actinomycetota</taxon>
        <taxon>Actinomycetes</taxon>
        <taxon>Mycobacteriales</taxon>
        <taxon>Nocardiaceae</taxon>
        <taxon>Rhodococcus</taxon>
    </lineage>
</organism>
<name>A0ABW9FK21_9NOCA</name>
<keyword evidence="2" id="KW-1185">Reference proteome</keyword>
<evidence type="ECO:0000313" key="2">
    <source>
        <dbReference type="Proteomes" id="UP001629745"/>
    </source>
</evidence>
<proteinExistence type="predicted"/>
<protein>
    <submittedName>
        <fullName evidence="1">Uncharacterized protein</fullName>
    </submittedName>
</protein>
<sequence length="43" mass="4349">MSVSFLQATTALLQNLVDAVFTGSVTPGFVGLFGSLDDVVSGS</sequence>
<dbReference type="EMBL" id="JBDLNV010000008">
    <property type="protein sequence ID" value="MFM1725935.1"/>
    <property type="molecule type" value="Genomic_DNA"/>
</dbReference>
<dbReference type="RefSeq" id="WP_260844743.1">
    <property type="nucleotide sequence ID" value="NZ_JBDLNV010000008.1"/>
</dbReference>
<accession>A0ABW9FK21</accession>
<evidence type="ECO:0000313" key="1">
    <source>
        <dbReference type="EMBL" id="MFM1725935.1"/>
    </source>
</evidence>
<reference evidence="1 2" key="1">
    <citation type="submission" date="2023-11" db="EMBL/GenBank/DDBJ databases">
        <authorList>
            <person name="Val-Calvo J."/>
            <person name="Scortti M."/>
            <person name="Vazquez-Boland J."/>
        </authorList>
    </citation>
    <scope>NUCLEOTIDE SEQUENCE [LARGE SCALE GENOMIC DNA]</scope>
    <source>
        <strain evidence="1 2">PAM 2766</strain>
    </source>
</reference>